<comment type="similarity">
    <text evidence="1">Belongs to the universal ribosomal protein uL15 family.</text>
</comment>
<dbReference type="OrthoDB" id="361383at2759"/>
<dbReference type="InterPro" id="IPR036227">
    <property type="entry name" value="Ribosomal_uL15/eL18_sf"/>
</dbReference>
<keyword evidence="2" id="KW-0689">Ribosomal protein</keyword>
<evidence type="ECO:0000313" key="7">
    <source>
        <dbReference type="Proteomes" id="UP000605846"/>
    </source>
</evidence>
<dbReference type="InterPro" id="IPR021131">
    <property type="entry name" value="Ribosomal_uL15/eL18"/>
</dbReference>
<name>A0A8H7BUP6_9FUNG</name>
<evidence type="ECO:0000256" key="2">
    <source>
        <dbReference type="ARBA" id="ARBA00022980"/>
    </source>
</evidence>
<dbReference type="Gene3D" id="3.100.10.10">
    <property type="match status" value="1"/>
</dbReference>
<dbReference type="InterPro" id="IPR005749">
    <property type="entry name" value="Ribosomal_uL15_bac-type"/>
</dbReference>
<proteinExistence type="inferred from homology"/>
<evidence type="ECO:0000313" key="6">
    <source>
        <dbReference type="EMBL" id="KAF7724757.1"/>
    </source>
</evidence>
<dbReference type="GO" id="GO:0006412">
    <property type="term" value="P:translation"/>
    <property type="evidence" value="ECO:0007669"/>
    <property type="project" value="InterPro"/>
</dbReference>
<evidence type="ECO:0000259" key="5">
    <source>
        <dbReference type="Pfam" id="PF00828"/>
    </source>
</evidence>
<feature type="region of interest" description="Disordered" evidence="4">
    <location>
        <begin position="28"/>
        <end position="87"/>
    </location>
</feature>
<dbReference type="PANTHER" id="PTHR12934">
    <property type="entry name" value="50S RIBOSOMAL PROTEIN L15"/>
    <property type="match status" value="1"/>
</dbReference>
<dbReference type="Proteomes" id="UP000605846">
    <property type="component" value="Unassembled WGS sequence"/>
</dbReference>
<protein>
    <submittedName>
        <fullName evidence="6">YmL10</fullName>
    </submittedName>
</protein>
<dbReference type="InterPro" id="IPR030878">
    <property type="entry name" value="Ribosomal_uL15"/>
</dbReference>
<keyword evidence="7" id="KW-1185">Reference proteome</keyword>
<keyword evidence="3" id="KW-0687">Ribonucleoprotein</keyword>
<organism evidence="6 7">
    <name type="scientific">Apophysomyces ossiformis</name>
    <dbReference type="NCBI Taxonomy" id="679940"/>
    <lineage>
        <taxon>Eukaryota</taxon>
        <taxon>Fungi</taxon>
        <taxon>Fungi incertae sedis</taxon>
        <taxon>Mucoromycota</taxon>
        <taxon>Mucoromycotina</taxon>
        <taxon>Mucoromycetes</taxon>
        <taxon>Mucorales</taxon>
        <taxon>Mucorineae</taxon>
        <taxon>Mucoraceae</taxon>
        <taxon>Apophysomyces</taxon>
    </lineage>
</organism>
<evidence type="ECO:0000256" key="4">
    <source>
        <dbReference type="SAM" id="MobiDB-lite"/>
    </source>
</evidence>
<dbReference type="EMBL" id="JABAYA010000112">
    <property type="protein sequence ID" value="KAF7724757.1"/>
    <property type="molecule type" value="Genomic_DNA"/>
</dbReference>
<comment type="caution">
    <text evidence="6">The sequence shown here is derived from an EMBL/GenBank/DDBJ whole genome shotgun (WGS) entry which is preliminary data.</text>
</comment>
<dbReference type="PANTHER" id="PTHR12934:SF11">
    <property type="entry name" value="LARGE RIBOSOMAL SUBUNIT PROTEIN UL15M"/>
    <property type="match status" value="1"/>
</dbReference>
<dbReference type="Pfam" id="PF00828">
    <property type="entry name" value="Ribosomal_L27A"/>
    <property type="match status" value="1"/>
</dbReference>
<dbReference type="GO" id="GO:0005762">
    <property type="term" value="C:mitochondrial large ribosomal subunit"/>
    <property type="evidence" value="ECO:0007669"/>
    <property type="project" value="TreeGrafter"/>
</dbReference>
<dbReference type="HAMAP" id="MF_01341">
    <property type="entry name" value="Ribosomal_uL15"/>
    <property type="match status" value="1"/>
</dbReference>
<sequence length="232" mass="25526">MFRTAFLPTVRLTVPVRQYATQVKTPKTPITLGSLSDNPGAVTQRHRVGRGPGSGRGKTATRGHKGQNARSGNGTPKPWFEGGQTPLVRSVPKRGFNNIHGKKYQELNLDRLQHWIATGRIDASKPITMKDLLDSRCIHKIEDGVKILGVGAEGFNTAVTIEVSRASKSAIEAIEKAGGKITTRYYNELGLRSLIHPEKFAQLPKLAAPLRKEDIKYYSDPSNRGYLANESQ</sequence>
<reference evidence="6" key="1">
    <citation type="submission" date="2020-01" db="EMBL/GenBank/DDBJ databases">
        <title>Genome Sequencing of Three Apophysomyces-Like Fungal Strains Confirms a Novel Fungal Genus in the Mucoromycota with divergent Burkholderia-like Endosymbiotic Bacteria.</title>
        <authorList>
            <person name="Stajich J.E."/>
            <person name="Macias A.M."/>
            <person name="Carter-House D."/>
            <person name="Lovett B."/>
            <person name="Kasson L.R."/>
            <person name="Berry K."/>
            <person name="Grigoriev I."/>
            <person name="Chang Y."/>
            <person name="Spatafora J."/>
            <person name="Kasson M.T."/>
        </authorList>
    </citation>
    <scope>NUCLEOTIDE SEQUENCE</scope>
    <source>
        <strain evidence="6">NRRL A-21654</strain>
    </source>
</reference>
<feature type="domain" description="Large ribosomal subunit protein uL15/eL18" evidence="5">
    <location>
        <begin position="106"/>
        <end position="182"/>
    </location>
</feature>
<dbReference type="GO" id="GO:0003735">
    <property type="term" value="F:structural constituent of ribosome"/>
    <property type="evidence" value="ECO:0007669"/>
    <property type="project" value="InterPro"/>
</dbReference>
<evidence type="ECO:0000256" key="3">
    <source>
        <dbReference type="ARBA" id="ARBA00023274"/>
    </source>
</evidence>
<gene>
    <name evidence="6" type="primary">MRPL10</name>
    <name evidence="6" type="ORF">EC973_000785</name>
</gene>
<dbReference type="FunFam" id="3.100.10.10:FF:000011">
    <property type="entry name" value="50S ribosomal subunit protein L15"/>
    <property type="match status" value="1"/>
</dbReference>
<dbReference type="SUPFAM" id="SSF52080">
    <property type="entry name" value="Ribosomal proteins L15p and L18e"/>
    <property type="match status" value="1"/>
</dbReference>
<dbReference type="AlphaFoldDB" id="A0A8H7BUP6"/>
<dbReference type="NCBIfam" id="TIGR01071">
    <property type="entry name" value="rplO_bact"/>
    <property type="match status" value="1"/>
</dbReference>
<accession>A0A8H7BUP6</accession>
<evidence type="ECO:0000256" key="1">
    <source>
        <dbReference type="ARBA" id="ARBA00007320"/>
    </source>
</evidence>